<dbReference type="Proteomes" id="UP001203058">
    <property type="component" value="Unassembled WGS sequence"/>
</dbReference>
<proteinExistence type="predicted"/>
<dbReference type="EMBL" id="JAKZHW010000002">
    <property type="protein sequence ID" value="MCH8617229.1"/>
    <property type="molecule type" value="Genomic_DNA"/>
</dbReference>
<dbReference type="RefSeq" id="WP_241448093.1">
    <property type="nucleotide sequence ID" value="NZ_JAKZHW010000002.1"/>
</dbReference>
<comment type="caution">
    <text evidence="1">The sequence shown here is derived from an EMBL/GenBank/DDBJ whole genome shotgun (WGS) entry which is preliminary data.</text>
</comment>
<name>A0ABS9VRI2_9SPHN</name>
<evidence type="ECO:0000313" key="2">
    <source>
        <dbReference type="Proteomes" id="UP001203058"/>
    </source>
</evidence>
<gene>
    <name evidence="1" type="ORF">LZ016_14120</name>
</gene>
<organism evidence="1 2">
    <name type="scientific">Sphingomonas telluris</name>
    <dbReference type="NCBI Taxonomy" id="2907998"/>
    <lineage>
        <taxon>Bacteria</taxon>
        <taxon>Pseudomonadati</taxon>
        <taxon>Pseudomonadota</taxon>
        <taxon>Alphaproteobacteria</taxon>
        <taxon>Sphingomonadales</taxon>
        <taxon>Sphingomonadaceae</taxon>
        <taxon>Sphingomonas</taxon>
    </lineage>
</organism>
<sequence>MPALPSRAIEHIPGHAVQHIGEHTGMETYATVDFVGRDTNPNAVPPIVEVDENSWIEANFWHFEEVSETRDQVVLFDDSRDVTMVINYPTDEILIYAPNGELALIYDITGVSYSLTPVIPDGWVV</sequence>
<accession>A0ABS9VRI2</accession>
<reference evidence="1 2" key="1">
    <citation type="submission" date="2022-03" db="EMBL/GenBank/DDBJ databases">
        <authorList>
            <person name="Jo J.-H."/>
            <person name="Im W.-T."/>
        </authorList>
    </citation>
    <scope>NUCLEOTIDE SEQUENCE [LARGE SCALE GENOMIC DNA]</scope>
    <source>
        <strain evidence="1 2">SM33</strain>
    </source>
</reference>
<evidence type="ECO:0000313" key="1">
    <source>
        <dbReference type="EMBL" id="MCH8617229.1"/>
    </source>
</evidence>
<protein>
    <submittedName>
        <fullName evidence="1">Uncharacterized protein</fullName>
    </submittedName>
</protein>
<keyword evidence="2" id="KW-1185">Reference proteome</keyword>